<sequence>MSELYKRRRPVKNSEFSGEEVGSIKVLVKNCPRLLEINISDIKGYEKHVIYELIMEGVSHKNPSLPCKPLPDNCRVN</sequence>
<reference evidence="1 2" key="1">
    <citation type="journal article" date="2020" name="bioRxiv">
        <title>Sequence and annotation of 42 cannabis genomes reveals extensive copy number variation in cannabinoid synthesis and pathogen resistance genes.</title>
        <authorList>
            <person name="Mckernan K.J."/>
            <person name="Helbert Y."/>
            <person name="Kane L.T."/>
            <person name="Ebling H."/>
            <person name="Zhang L."/>
            <person name="Liu B."/>
            <person name="Eaton Z."/>
            <person name="Mclaughlin S."/>
            <person name="Kingan S."/>
            <person name="Baybayan P."/>
            <person name="Concepcion G."/>
            <person name="Jordan M."/>
            <person name="Riva A."/>
            <person name="Barbazuk W."/>
            <person name="Harkins T."/>
        </authorList>
    </citation>
    <scope>NUCLEOTIDE SEQUENCE [LARGE SCALE GENOMIC DNA]</scope>
    <source>
        <strain evidence="2">cv. Jamaican Lion 4</strain>
        <tissue evidence="1">Leaf</tissue>
    </source>
</reference>
<comment type="caution">
    <text evidence="1">The sequence shown here is derived from an EMBL/GenBank/DDBJ whole genome shotgun (WGS) entry which is preliminary data.</text>
</comment>
<protein>
    <submittedName>
        <fullName evidence="1">Uncharacterized protein</fullName>
    </submittedName>
</protein>
<evidence type="ECO:0000313" key="1">
    <source>
        <dbReference type="EMBL" id="KAF4395301.1"/>
    </source>
</evidence>
<dbReference type="EMBL" id="JAATIP010000007">
    <property type="protein sequence ID" value="KAF4395301.1"/>
    <property type="molecule type" value="Genomic_DNA"/>
</dbReference>
<accession>A0A7J6HJZ9</accession>
<organism evidence="1 2">
    <name type="scientific">Cannabis sativa</name>
    <name type="common">Hemp</name>
    <name type="synonym">Marijuana</name>
    <dbReference type="NCBI Taxonomy" id="3483"/>
    <lineage>
        <taxon>Eukaryota</taxon>
        <taxon>Viridiplantae</taxon>
        <taxon>Streptophyta</taxon>
        <taxon>Embryophyta</taxon>
        <taxon>Tracheophyta</taxon>
        <taxon>Spermatophyta</taxon>
        <taxon>Magnoliopsida</taxon>
        <taxon>eudicotyledons</taxon>
        <taxon>Gunneridae</taxon>
        <taxon>Pentapetalae</taxon>
        <taxon>rosids</taxon>
        <taxon>fabids</taxon>
        <taxon>Rosales</taxon>
        <taxon>Cannabaceae</taxon>
        <taxon>Cannabis</taxon>
    </lineage>
</organism>
<proteinExistence type="predicted"/>
<name>A0A7J6HJZ9_CANSA</name>
<dbReference type="AlphaFoldDB" id="A0A7J6HJZ9"/>
<dbReference type="Proteomes" id="UP000525078">
    <property type="component" value="Unassembled WGS sequence"/>
</dbReference>
<evidence type="ECO:0000313" key="2">
    <source>
        <dbReference type="Proteomes" id="UP000525078"/>
    </source>
</evidence>
<gene>
    <name evidence="1" type="ORF">F8388_001688</name>
</gene>